<evidence type="ECO:0000256" key="5">
    <source>
        <dbReference type="SAM" id="MobiDB-lite"/>
    </source>
</evidence>
<dbReference type="InterPro" id="IPR027267">
    <property type="entry name" value="AH/BAR_dom_sf"/>
</dbReference>
<dbReference type="PANTHER" id="PTHR46514:SF3">
    <property type="entry name" value="AMPHIPHYSIN"/>
    <property type="match status" value="1"/>
</dbReference>
<dbReference type="SMART" id="SM00721">
    <property type="entry name" value="BAR"/>
    <property type="match status" value="1"/>
</dbReference>
<feature type="compositionally biased region" description="Low complexity" evidence="5">
    <location>
        <begin position="321"/>
        <end position="331"/>
    </location>
</feature>
<evidence type="ECO:0000259" key="7">
    <source>
        <dbReference type="PROSITE" id="PS51021"/>
    </source>
</evidence>
<comment type="subcellular location">
    <subcellularLocation>
        <location evidence="1">Cytoplasm</location>
    </subcellularLocation>
</comment>
<dbReference type="Proteomes" id="UP001642483">
    <property type="component" value="Unassembled WGS sequence"/>
</dbReference>
<name>A0ABP0EYV6_CLALP</name>
<evidence type="ECO:0008006" key="10">
    <source>
        <dbReference type="Google" id="ProtNLM"/>
    </source>
</evidence>
<dbReference type="PRINTS" id="PR01251">
    <property type="entry name" value="AMPHIPHYSIN"/>
</dbReference>
<evidence type="ECO:0000256" key="3">
    <source>
        <dbReference type="ARBA" id="ARBA00022490"/>
    </source>
</evidence>
<keyword evidence="3" id="KW-0963">Cytoplasm</keyword>
<dbReference type="SUPFAM" id="SSF50044">
    <property type="entry name" value="SH3-domain"/>
    <property type="match status" value="1"/>
</dbReference>
<evidence type="ECO:0000313" key="9">
    <source>
        <dbReference type="Proteomes" id="UP001642483"/>
    </source>
</evidence>
<evidence type="ECO:0000259" key="6">
    <source>
        <dbReference type="PROSITE" id="PS50002"/>
    </source>
</evidence>
<evidence type="ECO:0000256" key="2">
    <source>
        <dbReference type="ARBA" id="ARBA00022443"/>
    </source>
</evidence>
<feature type="compositionally biased region" description="Basic and acidic residues" evidence="5">
    <location>
        <begin position="341"/>
        <end position="354"/>
    </location>
</feature>
<dbReference type="PANTHER" id="PTHR46514">
    <property type="entry name" value="AMPHIPHYSIN"/>
    <property type="match status" value="1"/>
</dbReference>
<dbReference type="PROSITE" id="PS50002">
    <property type="entry name" value="SH3"/>
    <property type="match status" value="1"/>
</dbReference>
<protein>
    <recommendedName>
        <fullName evidence="10">SH3 domain-containing protein</fullName>
    </recommendedName>
</protein>
<dbReference type="InterPro" id="IPR003005">
    <property type="entry name" value="Amphiphysin"/>
</dbReference>
<feature type="compositionally biased region" description="Polar residues" evidence="5">
    <location>
        <begin position="398"/>
        <end position="408"/>
    </location>
</feature>
<feature type="domain" description="BAR" evidence="7">
    <location>
        <begin position="27"/>
        <end position="243"/>
    </location>
</feature>
<dbReference type="InterPro" id="IPR036028">
    <property type="entry name" value="SH3-like_dom_sf"/>
</dbReference>
<dbReference type="EMBL" id="CAWYQH010000001">
    <property type="protein sequence ID" value="CAK8672286.1"/>
    <property type="molecule type" value="Genomic_DNA"/>
</dbReference>
<sequence>MADSVNKRDNRLRRNVSKLINRNTEKVLRTFGVGEETKDEIIDNYVHLVTKQQIQFHKFQRDIKLYLQSIIAMKNATEALYNSMSEVYDDDWLGKDMLASLAKTTELLHSDLHSRLNTEVIAAIQDHLNQCNEMKVKAGKRGRKLVDFDASRRALHALQGSKKLEESKLSKARDQVTQAHETYEQINGQLHEELPDLYDSRVVLATDVISSVANAEKSFYSELAEVQSKLLHVLSNVRDAYDNGDYRIQRLHSSVINTAQRKTDPHPEAPATLPADEVSSRSRAHSEKSDDRSHKSRSRGSASSSHDRHGSASPHKHSRHGSSSSHRQGSSHSRHSHSSRTKGDRAVEPDEKKAKTTKINNDYVNIEVGVASAIVEDEDQKPSDVSDNEAFKQESEKQAQNTQQNGVPHNSDEPSELIDKKKPSNEILPPHFLYKAIAQYPYKGSDEDELNFDKDDIIYVVEFPDPDEQDEGWQMGILQSSWKDTRDTSCMGVFPENFTKRLT</sequence>
<feature type="domain" description="SH3" evidence="6">
    <location>
        <begin position="431"/>
        <end position="503"/>
    </location>
</feature>
<dbReference type="PROSITE" id="PS51021">
    <property type="entry name" value="BAR"/>
    <property type="match status" value="1"/>
</dbReference>
<dbReference type="InterPro" id="IPR001452">
    <property type="entry name" value="SH3_domain"/>
</dbReference>
<dbReference type="InterPro" id="IPR004148">
    <property type="entry name" value="BAR_dom"/>
</dbReference>
<evidence type="ECO:0000313" key="8">
    <source>
        <dbReference type="EMBL" id="CAK8672286.1"/>
    </source>
</evidence>
<gene>
    <name evidence="8" type="ORF">CVLEPA_LOCUS1249</name>
</gene>
<reference evidence="8 9" key="1">
    <citation type="submission" date="2024-02" db="EMBL/GenBank/DDBJ databases">
        <authorList>
            <person name="Daric V."/>
            <person name="Darras S."/>
        </authorList>
    </citation>
    <scope>NUCLEOTIDE SEQUENCE [LARGE SCALE GENOMIC DNA]</scope>
</reference>
<feature type="compositionally biased region" description="Basic and acidic residues" evidence="5">
    <location>
        <begin position="380"/>
        <end position="397"/>
    </location>
</feature>
<dbReference type="SMART" id="SM00326">
    <property type="entry name" value="SH3"/>
    <property type="match status" value="1"/>
</dbReference>
<dbReference type="Gene3D" id="1.20.1270.60">
    <property type="entry name" value="Arfaptin homology (AH) domain/BAR domain"/>
    <property type="match status" value="1"/>
</dbReference>
<accession>A0ABP0EYV6</accession>
<evidence type="ECO:0000256" key="1">
    <source>
        <dbReference type="ARBA" id="ARBA00004496"/>
    </source>
</evidence>
<dbReference type="CDD" id="cd11790">
    <property type="entry name" value="SH3_Amphiphysin"/>
    <property type="match status" value="1"/>
</dbReference>
<organism evidence="8 9">
    <name type="scientific">Clavelina lepadiformis</name>
    <name type="common">Light-bulb sea squirt</name>
    <name type="synonym">Ascidia lepadiformis</name>
    <dbReference type="NCBI Taxonomy" id="159417"/>
    <lineage>
        <taxon>Eukaryota</taxon>
        <taxon>Metazoa</taxon>
        <taxon>Chordata</taxon>
        <taxon>Tunicata</taxon>
        <taxon>Ascidiacea</taxon>
        <taxon>Aplousobranchia</taxon>
        <taxon>Clavelinidae</taxon>
        <taxon>Clavelina</taxon>
    </lineage>
</organism>
<keyword evidence="2 4" id="KW-0728">SH3 domain</keyword>
<dbReference type="Pfam" id="PF14604">
    <property type="entry name" value="SH3_9"/>
    <property type="match status" value="1"/>
</dbReference>
<proteinExistence type="predicted"/>
<feature type="region of interest" description="Disordered" evidence="5">
    <location>
        <begin position="256"/>
        <end position="358"/>
    </location>
</feature>
<keyword evidence="9" id="KW-1185">Reference proteome</keyword>
<feature type="region of interest" description="Disordered" evidence="5">
    <location>
        <begin position="374"/>
        <end position="426"/>
    </location>
</feature>
<feature type="compositionally biased region" description="Basic and acidic residues" evidence="5">
    <location>
        <begin position="278"/>
        <end position="293"/>
    </location>
</feature>
<comment type="caution">
    <text evidence="8">The sequence shown here is derived from an EMBL/GenBank/DDBJ whole genome shotgun (WGS) entry which is preliminary data.</text>
</comment>
<dbReference type="SUPFAM" id="SSF103657">
    <property type="entry name" value="BAR/IMD domain-like"/>
    <property type="match status" value="1"/>
</dbReference>
<dbReference type="Pfam" id="PF03114">
    <property type="entry name" value="BAR"/>
    <property type="match status" value="1"/>
</dbReference>
<evidence type="ECO:0000256" key="4">
    <source>
        <dbReference type="PROSITE-ProRule" id="PRU00192"/>
    </source>
</evidence>
<dbReference type="Gene3D" id="2.30.30.40">
    <property type="entry name" value="SH3 Domains"/>
    <property type="match status" value="1"/>
</dbReference>